<organism evidence="1 2">
    <name type="scientific">Sphingomonas melonis</name>
    <dbReference type="NCBI Taxonomy" id="152682"/>
    <lineage>
        <taxon>Bacteria</taxon>
        <taxon>Pseudomonadati</taxon>
        <taxon>Pseudomonadota</taxon>
        <taxon>Alphaproteobacteria</taxon>
        <taxon>Sphingomonadales</taxon>
        <taxon>Sphingomonadaceae</taxon>
        <taxon>Sphingomonas</taxon>
    </lineage>
</organism>
<proteinExistence type="predicted"/>
<dbReference type="EMBL" id="JACCBY010000001">
    <property type="protein sequence ID" value="NYD88764.1"/>
    <property type="molecule type" value="Genomic_DNA"/>
</dbReference>
<keyword evidence="2" id="KW-1185">Reference proteome</keyword>
<dbReference type="Pfam" id="PF03237">
    <property type="entry name" value="Terminase_6N"/>
    <property type="match status" value="1"/>
</dbReference>
<reference evidence="1 2" key="2">
    <citation type="submission" date="2020-08" db="EMBL/GenBank/DDBJ databases">
        <title>The Agave Microbiome: Exploring the role of microbial communities in plant adaptations to desert environments.</title>
        <authorList>
            <person name="Partida-Martinez L.P."/>
        </authorList>
    </citation>
    <scope>NUCLEOTIDE SEQUENCE [LARGE SCALE GENOMIC DNA]</scope>
    <source>
        <strain evidence="1 2">AS2.3</strain>
    </source>
</reference>
<evidence type="ECO:0000313" key="1">
    <source>
        <dbReference type="EMBL" id="NYD88764.1"/>
    </source>
</evidence>
<reference evidence="1 2" key="1">
    <citation type="submission" date="2020-07" db="EMBL/GenBank/DDBJ databases">
        <authorList>
            <person name="Partida-Martinez L."/>
            <person name="Huntemann M."/>
            <person name="Clum A."/>
            <person name="Wang J."/>
            <person name="Palaniappan K."/>
            <person name="Ritter S."/>
            <person name="Chen I.-M."/>
            <person name="Stamatis D."/>
            <person name="Reddy T."/>
            <person name="O'Malley R."/>
            <person name="Daum C."/>
            <person name="Shapiro N."/>
            <person name="Ivanova N."/>
            <person name="Kyrpides N."/>
            <person name="Woyke T."/>
        </authorList>
    </citation>
    <scope>NUCLEOTIDE SEQUENCE [LARGE SCALE GENOMIC DNA]</scope>
    <source>
        <strain evidence="1 2">AS2.3</strain>
    </source>
</reference>
<name>A0A7Y9FK20_9SPHN</name>
<gene>
    <name evidence="1" type="ORF">HD841_000533</name>
</gene>
<evidence type="ECO:0000313" key="2">
    <source>
        <dbReference type="Proteomes" id="UP000517753"/>
    </source>
</evidence>
<sequence length="230" mass="25791">MHADKLELLALLEEKEYRQAGRRLFTYYPEEGPLRRDLYAKHMQFFAAGKVHRERAAIAANRVGKSEGIGAYEVTLHLTGLYPDWWPGYRFDRPTNWLCGGDTGTTTRDIVCKKLLGPQEDRGTAMIPRHTILKTTQAQGIPGLVDVATIAHVSGGQSILQFRSYDQGRAKWQGTERDGIWLDEEPPMDIYVEAVIRTMTTRGMLLATFTPLSGLTDVALSFLPDLAPIV</sequence>
<protein>
    <submittedName>
        <fullName evidence="1">Phage terminase large subunit-like protein</fullName>
    </submittedName>
</protein>
<dbReference type="AlphaFoldDB" id="A0A7Y9FK20"/>
<accession>A0A7Y9FK20</accession>
<dbReference type="Proteomes" id="UP000517753">
    <property type="component" value="Unassembled WGS sequence"/>
</dbReference>
<comment type="caution">
    <text evidence="1">The sequence shown here is derived from an EMBL/GenBank/DDBJ whole genome shotgun (WGS) entry which is preliminary data.</text>
</comment>
<dbReference type="RefSeq" id="WP_179507323.1">
    <property type="nucleotide sequence ID" value="NZ_JACCBY010000001.1"/>
</dbReference>